<feature type="compositionally biased region" description="Pro residues" evidence="1">
    <location>
        <begin position="19"/>
        <end position="30"/>
    </location>
</feature>
<proteinExistence type="predicted"/>
<dbReference type="PANTHER" id="PTHR32378:SF10">
    <property type="entry name" value="GUANINE NUCLEOTIDE-BINDING PROTEIN SUBUNIT GAMMA 3"/>
    <property type="match status" value="1"/>
</dbReference>
<accession>A0AAV0S3R2</accession>
<evidence type="ECO:0000313" key="3">
    <source>
        <dbReference type="Proteomes" id="UP001154282"/>
    </source>
</evidence>
<feature type="region of interest" description="Disordered" evidence="1">
    <location>
        <begin position="1"/>
        <end position="31"/>
    </location>
</feature>
<dbReference type="Proteomes" id="UP001154282">
    <property type="component" value="Unassembled WGS sequence"/>
</dbReference>
<keyword evidence="3" id="KW-1185">Reference proteome</keyword>
<gene>
    <name evidence="2" type="ORF">LITE_LOCUS51414</name>
</gene>
<dbReference type="AlphaFoldDB" id="A0AAV0S3R2"/>
<dbReference type="InterPro" id="IPR055305">
    <property type="entry name" value="GG3-like"/>
</dbReference>
<comment type="caution">
    <text evidence="2">The sequence shown here is derived from an EMBL/GenBank/DDBJ whole genome shotgun (WGS) entry which is preliminary data.</text>
</comment>
<sequence length="259" mass="27135">MAAPASGCSPHSSSSVKSLPPPCPKSPPDYPDLYGKRRELAKVQMLEREINFLEVEHLPLLSFSVLCFGLDAPPFESKFTVKPFTFPLVMKRERRAKICTKSTPSIPMLQRSKRFCGREPGPADTHQKPKEQKVLPILEMAMVLLSLGYPVSTSHGFAAAAAPVSLAVVQNCHAATSPIPALAHLVAVPAAAATAVVTAAAASLRRPTTGPAAASPPPPLPVAVVFPASIAASAETVERSAAVAVAEAARRTTPAAVLI</sequence>
<protein>
    <submittedName>
        <fullName evidence="2">Uncharacterized protein</fullName>
    </submittedName>
</protein>
<evidence type="ECO:0000313" key="2">
    <source>
        <dbReference type="EMBL" id="CAI0627828.1"/>
    </source>
</evidence>
<name>A0AAV0S3R2_9ROSI</name>
<dbReference type="EMBL" id="CAMGYJ010000011">
    <property type="protein sequence ID" value="CAI0627828.1"/>
    <property type="molecule type" value="Genomic_DNA"/>
</dbReference>
<feature type="compositionally biased region" description="Low complexity" evidence="1">
    <location>
        <begin position="1"/>
        <end position="18"/>
    </location>
</feature>
<organism evidence="2 3">
    <name type="scientific">Linum tenue</name>
    <dbReference type="NCBI Taxonomy" id="586396"/>
    <lineage>
        <taxon>Eukaryota</taxon>
        <taxon>Viridiplantae</taxon>
        <taxon>Streptophyta</taxon>
        <taxon>Embryophyta</taxon>
        <taxon>Tracheophyta</taxon>
        <taxon>Spermatophyta</taxon>
        <taxon>Magnoliopsida</taxon>
        <taxon>eudicotyledons</taxon>
        <taxon>Gunneridae</taxon>
        <taxon>Pentapetalae</taxon>
        <taxon>rosids</taxon>
        <taxon>fabids</taxon>
        <taxon>Malpighiales</taxon>
        <taxon>Linaceae</taxon>
        <taxon>Linum</taxon>
    </lineage>
</organism>
<reference evidence="2" key="1">
    <citation type="submission" date="2022-08" db="EMBL/GenBank/DDBJ databases">
        <authorList>
            <person name="Gutierrez-Valencia J."/>
        </authorList>
    </citation>
    <scope>NUCLEOTIDE SEQUENCE</scope>
</reference>
<dbReference type="PANTHER" id="PTHR32378">
    <property type="entry name" value="GUANINE NUCLEOTIDE-BINDING PROTEIN SUBUNIT GAMMA 3"/>
    <property type="match status" value="1"/>
</dbReference>
<evidence type="ECO:0000256" key="1">
    <source>
        <dbReference type="SAM" id="MobiDB-lite"/>
    </source>
</evidence>